<accession>A0A0B6YBK6</accession>
<organism evidence="1">
    <name type="scientific">Arion vulgaris</name>
    <dbReference type="NCBI Taxonomy" id="1028688"/>
    <lineage>
        <taxon>Eukaryota</taxon>
        <taxon>Metazoa</taxon>
        <taxon>Spiralia</taxon>
        <taxon>Lophotrochozoa</taxon>
        <taxon>Mollusca</taxon>
        <taxon>Gastropoda</taxon>
        <taxon>Heterobranchia</taxon>
        <taxon>Euthyneura</taxon>
        <taxon>Panpulmonata</taxon>
        <taxon>Eupulmonata</taxon>
        <taxon>Stylommatophora</taxon>
        <taxon>Helicina</taxon>
        <taxon>Arionoidea</taxon>
        <taxon>Arionidae</taxon>
        <taxon>Arion</taxon>
    </lineage>
</organism>
<dbReference type="EMBL" id="HACG01006341">
    <property type="protein sequence ID" value="CEK53206.1"/>
    <property type="molecule type" value="Transcribed_RNA"/>
</dbReference>
<reference evidence="1" key="1">
    <citation type="submission" date="2014-12" db="EMBL/GenBank/DDBJ databases">
        <title>Insight into the proteome of Arion vulgaris.</title>
        <authorList>
            <person name="Aradska J."/>
            <person name="Bulat T."/>
            <person name="Smidak R."/>
            <person name="Sarate P."/>
            <person name="Gangsoo J."/>
            <person name="Sialana F."/>
            <person name="Bilban M."/>
            <person name="Lubec G."/>
        </authorList>
    </citation>
    <scope>NUCLEOTIDE SEQUENCE</scope>
    <source>
        <tissue evidence="1">Skin</tissue>
    </source>
</reference>
<proteinExistence type="predicted"/>
<name>A0A0B6YBK6_9EUPU</name>
<protein>
    <submittedName>
        <fullName evidence="1">Uncharacterized protein</fullName>
    </submittedName>
</protein>
<gene>
    <name evidence="1" type="primary">ORF19428</name>
</gene>
<evidence type="ECO:0000313" key="1">
    <source>
        <dbReference type="EMBL" id="CEK53206.1"/>
    </source>
</evidence>
<dbReference type="AlphaFoldDB" id="A0A0B6YBK6"/>
<sequence>MRGASMEVTWASVEQNMGEIRSSVSRRARGIAKVCTERNNRNVRNSSRL</sequence>